<dbReference type="GO" id="GO:0015627">
    <property type="term" value="C:type II protein secretion system complex"/>
    <property type="evidence" value="ECO:0007669"/>
    <property type="project" value="TreeGrafter"/>
</dbReference>
<reference evidence="3 4" key="1">
    <citation type="submission" date="2019-04" db="EMBL/GenBank/DDBJ databases">
        <authorList>
            <person name="Park S."/>
            <person name="Yoon J.-H."/>
        </authorList>
    </citation>
    <scope>NUCLEOTIDE SEQUENCE [LARGE SCALE GENOMIC DNA]</scope>
    <source>
        <strain evidence="3 4">HJM-18</strain>
    </source>
</reference>
<feature type="domain" description="Helix-hairpin-helix DNA-binding motif class 1" evidence="2">
    <location>
        <begin position="36"/>
        <end position="55"/>
    </location>
</feature>
<sequence length="89" mass="9463">MKRTPIFATLLLVLSLMTGFAQAEPGQININTATVETLASLDGVGEAKAQAIVDYRAENGPFQSAGDLTEVDGIGERTLEKNAKRVTVK</sequence>
<dbReference type="SMART" id="SM00278">
    <property type="entry name" value="HhH1"/>
    <property type="match status" value="2"/>
</dbReference>
<dbReference type="InterPro" id="IPR003583">
    <property type="entry name" value="Hlx-hairpin-Hlx_DNA-bd_motif"/>
</dbReference>
<protein>
    <submittedName>
        <fullName evidence="3">ComEA family DNA-binding protein</fullName>
    </submittedName>
</protein>
<evidence type="ECO:0000313" key="4">
    <source>
        <dbReference type="Proteomes" id="UP000298325"/>
    </source>
</evidence>
<feature type="signal peptide" evidence="1">
    <location>
        <begin position="1"/>
        <end position="23"/>
    </location>
</feature>
<dbReference type="AlphaFoldDB" id="A0A4Z1BDI3"/>
<name>A0A4Z1BDI3_9GAMM</name>
<accession>A0A4Z1BDI3</accession>
<dbReference type="SUPFAM" id="SSF47781">
    <property type="entry name" value="RuvA domain 2-like"/>
    <property type="match status" value="1"/>
</dbReference>
<dbReference type="InterPro" id="IPR010994">
    <property type="entry name" value="RuvA_2-like"/>
</dbReference>
<feature type="chain" id="PRO_5021316762" evidence="1">
    <location>
        <begin position="24"/>
        <end position="89"/>
    </location>
</feature>
<keyword evidence="3" id="KW-0238">DNA-binding</keyword>
<keyword evidence="4" id="KW-1185">Reference proteome</keyword>
<feature type="domain" description="Helix-hairpin-helix DNA-binding motif class 1" evidence="2">
    <location>
        <begin position="66"/>
        <end position="85"/>
    </location>
</feature>
<dbReference type="GO" id="GO:0003677">
    <property type="term" value="F:DNA binding"/>
    <property type="evidence" value="ECO:0007669"/>
    <property type="project" value="UniProtKB-KW"/>
</dbReference>
<dbReference type="GO" id="GO:0015628">
    <property type="term" value="P:protein secretion by the type II secretion system"/>
    <property type="evidence" value="ECO:0007669"/>
    <property type="project" value="TreeGrafter"/>
</dbReference>
<dbReference type="EMBL" id="SRPF01000002">
    <property type="protein sequence ID" value="TGN40344.1"/>
    <property type="molecule type" value="Genomic_DNA"/>
</dbReference>
<gene>
    <name evidence="3" type="ORF">E5Q11_08740</name>
</gene>
<organism evidence="3 4">
    <name type="scientific">Marinobacter confluentis</name>
    <dbReference type="NCBI Taxonomy" id="1697557"/>
    <lineage>
        <taxon>Bacteria</taxon>
        <taxon>Pseudomonadati</taxon>
        <taxon>Pseudomonadota</taxon>
        <taxon>Gammaproteobacteria</taxon>
        <taxon>Pseudomonadales</taxon>
        <taxon>Marinobacteraceae</taxon>
        <taxon>Marinobacter</taxon>
    </lineage>
</organism>
<proteinExistence type="predicted"/>
<dbReference type="Pfam" id="PF12836">
    <property type="entry name" value="HHH_3"/>
    <property type="match status" value="1"/>
</dbReference>
<dbReference type="InterPro" id="IPR051675">
    <property type="entry name" value="Endo/Exo/Phosphatase_dom_1"/>
</dbReference>
<evidence type="ECO:0000259" key="2">
    <source>
        <dbReference type="SMART" id="SM00278"/>
    </source>
</evidence>
<dbReference type="InterPro" id="IPR004509">
    <property type="entry name" value="Competence_ComEA_HhH"/>
</dbReference>
<dbReference type="PANTHER" id="PTHR21180">
    <property type="entry name" value="ENDONUCLEASE/EXONUCLEASE/PHOSPHATASE FAMILY DOMAIN-CONTAINING PROTEIN 1"/>
    <property type="match status" value="1"/>
</dbReference>
<dbReference type="PANTHER" id="PTHR21180:SF32">
    <property type="entry name" value="ENDONUCLEASE_EXONUCLEASE_PHOSPHATASE FAMILY DOMAIN-CONTAINING PROTEIN 1"/>
    <property type="match status" value="1"/>
</dbReference>
<dbReference type="RefSeq" id="WP_135803006.1">
    <property type="nucleotide sequence ID" value="NZ_SRPF01000002.1"/>
</dbReference>
<evidence type="ECO:0000313" key="3">
    <source>
        <dbReference type="EMBL" id="TGN40344.1"/>
    </source>
</evidence>
<keyword evidence="1" id="KW-0732">Signal</keyword>
<dbReference type="GO" id="GO:0006281">
    <property type="term" value="P:DNA repair"/>
    <property type="evidence" value="ECO:0007669"/>
    <property type="project" value="InterPro"/>
</dbReference>
<dbReference type="Gene3D" id="1.10.150.280">
    <property type="entry name" value="AF1531-like domain"/>
    <property type="match status" value="1"/>
</dbReference>
<dbReference type="NCBIfam" id="TIGR00426">
    <property type="entry name" value="competence protein ComEA helix-hairpin-helix repeat region"/>
    <property type="match status" value="1"/>
</dbReference>
<evidence type="ECO:0000256" key="1">
    <source>
        <dbReference type="SAM" id="SignalP"/>
    </source>
</evidence>
<comment type="caution">
    <text evidence="3">The sequence shown here is derived from an EMBL/GenBank/DDBJ whole genome shotgun (WGS) entry which is preliminary data.</text>
</comment>
<dbReference type="OrthoDB" id="7510573at2"/>
<dbReference type="Proteomes" id="UP000298325">
    <property type="component" value="Unassembled WGS sequence"/>
</dbReference>